<dbReference type="Proteomes" id="UP000638313">
    <property type="component" value="Unassembled WGS sequence"/>
</dbReference>
<reference evidence="2" key="2">
    <citation type="submission" date="2020-09" db="EMBL/GenBank/DDBJ databases">
        <authorList>
            <person name="Sun Q."/>
            <person name="Ohkuma M."/>
        </authorList>
    </citation>
    <scope>NUCLEOTIDE SEQUENCE</scope>
    <source>
        <strain evidence="2">JCM 4059</strain>
    </source>
</reference>
<accession>A0A919EDR8</accession>
<keyword evidence="3" id="KW-1185">Reference proteome</keyword>
<feature type="compositionally biased region" description="Gly residues" evidence="1">
    <location>
        <begin position="85"/>
        <end position="95"/>
    </location>
</feature>
<organism evidence="2 3">
    <name type="scientific">Streptomyces mashuensis</name>
    <dbReference type="NCBI Taxonomy" id="33904"/>
    <lineage>
        <taxon>Bacteria</taxon>
        <taxon>Bacillati</taxon>
        <taxon>Actinomycetota</taxon>
        <taxon>Actinomycetes</taxon>
        <taxon>Kitasatosporales</taxon>
        <taxon>Streptomycetaceae</taxon>
        <taxon>Streptomyces</taxon>
    </lineage>
</organism>
<proteinExistence type="predicted"/>
<dbReference type="EMBL" id="BNBD01000010">
    <property type="protein sequence ID" value="GHF58597.1"/>
    <property type="molecule type" value="Genomic_DNA"/>
</dbReference>
<feature type="compositionally biased region" description="Gly residues" evidence="1">
    <location>
        <begin position="44"/>
        <end position="54"/>
    </location>
</feature>
<name>A0A919EDR8_9ACTN</name>
<protein>
    <submittedName>
        <fullName evidence="2">Uncharacterized protein</fullName>
    </submittedName>
</protein>
<evidence type="ECO:0000256" key="1">
    <source>
        <dbReference type="SAM" id="MobiDB-lite"/>
    </source>
</evidence>
<gene>
    <name evidence="2" type="ORF">GCM10010218_44890</name>
</gene>
<evidence type="ECO:0000313" key="3">
    <source>
        <dbReference type="Proteomes" id="UP000638313"/>
    </source>
</evidence>
<evidence type="ECO:0000313" key="2">
    <source>
        <dbReference type="EMBL" id="GHF58597.1"/>
    </source>
</evidence>
<reference evidence="2" key="1">
    <citation type="journal article" date="2014" name="Int. J. Syst. Evol. Microbiol.">
        <title>Complete genome sequence of Corynebacterium casei LMG S-19264T (=DSM 44701T), isolated from a smear-ripened cheese.</title>
        <authorList>
            <consortium name="US DOE Joint Genome Institute (JGI-PGF)"/>
            <person name="Walter F."/>
            <person name="Albersmeier A."/>
            <person name="Kalinowski J."/>
            <person name="Ruckert C."/>
        </authorList>
    </citation>
    <scope>NUCLEOTIDE SEQUENCE</scope>
    <source>
        <strain evidence="2">JCM 4059</strain>
    </source>
</reference>
<feature type="region of interest" description="Disordered" evidence="1">
    <location>
        <begin position="1"/>
        <end position="119"/>
    </location>
</feature>
<comment type="caution">
    <text evidence="2">The sequence shown here is derived from an EMBL/GenBank/DDBJ whole genome shotgun (WGS) entry which is preliminary data.</text>
</comment>
<dbReference type="AlphaFoldDB" id="A0A919EDR8"/>
<sequence>MQNTPVDRARRAPRAPGGPFRCMPGLPSRCGAQRGRGSSSKVVAGGGGEGGARPGTGPQERGVARGNRGRDREGPPVNGFVLPPGGRGSRTGGRIGSASTVADGPGAANPFPDVRNRLP</sequence>